<gene>
    <name evidence="1" type="ORF">ACH5RR_005490</name>
</gene>
<proteinExistence type="predicted"/>
<dbReference type="AlphaFoldDB" id="A0ABD3ALC6"/>
<organism evidence="1 2">
    <name type="scientific">Cinchona calisaya</name>
    <dbReference type="NCBI Taxonomy" id="153742"/>
    <lineage>
        <taxon>Eukaryota</taxon>
        <taxon>Viridiplantae</taxon>
        <taxon>Streptophyta</taxon>
        <taxon>Embryophyta</taxon>
        <taxon>Tracheophyta</taxon>
        <taxon>Spermatophyta</taxon>
        <taxon>Magnoliopsida</taxon>
        <taxon>eudicotyledons</taxon>
        <taxon>Gunneridae</taxon>
        <taxon>Pentapetalae</taxon>
        <taxon>asterids</taxon>
        <taxon>lamiids</taxon>
        <taxon>Gentianales</taxon>
        <taxon>Rubiaceae</taxon>
        <taxon>Cinchonoideae</taxon>
        <taxon>Cinchoneae</taxon>
        <taxon>Cinchona</taxon>
    </lineage>
</organism>
<name>A0ABD3ALC6_9GENT</name>
<protein>
    <submittedName>
        <fullName evidence="1">Uncharacterized protein</fullName>
    </submittedName>
</protein>
<keyword evidence="2" id="KW-1185">Reference proteome</keyword>
<sequence>MSFVSNLLSPLTINKILSNTSKCIQEFKKKELLVSVTLKEIEISRLKILKHKMIEKERKNGFVVLKLFIKKLQAHLQLSQFRRPPDPHCLEFGEELKEMVPEDVKEGHFAVFAVKTETPQRFIVELQFLTNPAFFEVA</sequence>
<evidence type="ECO:0000313" key="1">
    <source>
        <dbReference type="EMBL" id="KAL3531969.1"/>
    </source>
</evidence>
<dbReference type="EMBL" id="JBJUIK010000003">
    <property type="protein sequence ID" value="KAL3531969.1"/>
    <property type="molecule type" value="Genomic_DNA"/>
</dbReference>
<accession>A0ABD3ALC6</accession>
<comment type="caution">
    <text evidence="1">The sequence shown here is derived from an EMBL/GenBank/DDBJ whole genome shotgun (WGS) entry which is preliminary data.</text>
</comment>
<dbReference type="Proteomes" id="UP001630127">
    <property type="component" value="Unassembled WGS sequence"/>
</dbReference>
<reference evidence="1 2" key="1">
    <citation type="submission" date="2024-11" db="EMBL/GenBank/DDBJ databases">
        <title>A near-complete genome assembly of Cinchona calisaya.</title>
        <authorList>
            <person name="Lian D.C."/>
            <person name="Zhao X.W."/>
            <person name="Wei L."/>
        </authorList>
    </citation>
    <scope>NUCLEOTIDE SEQUENCE [LARGE SCALE GENOMIC DNA]</scope>
    <source>
        <tissue evidence="1">Nenye</tissue>
    </source>
</reference>
<evidence type="ECO:0000313" key="2">
    <source>
        <dbReference type="Proteomes" id="UP001630127"/>
    </source>
</evidence>